<proteinExistence type="predicted"/>
<gene>
    <name evidence="1" type="ORF">J2S42_006675</name>
</gene>
<keyword evidence="2" id="KW-1185">Reference proteome</keyword>
<accession>A0AAE4B1V6</accession>
<protein>
    <submittedName>
        <fullName evidence="1">Nucleic acid-binding Zn ribbon protein</fullName>
    </submittedName>
</protein>
<dbReference type="RefSeq" id="WP_307245656.1">
    <property type="nucleotide sequence ID" value="NZ_JAUSUZ010000001.1"/>
</dbReference>
<evidence type="ECO:0000313" key="2">
    <source>
        <dbReference type="Proteomes" id="UP001240236"/>
    </source>
</evidence>
<sequence>MASAGSVCVNDRLAGIPKELRRPAAGVDRAVREALSLALGGAADRTVAELIHRHDSFRRPGGPAAWIRRLRQLRQEMPDRVDDLEALAVHAMSCPLGRSDSDR</sequence>
<dbReference type="EMBL" id="JAUSUZ010000001">
    <property type="protein sequence ID" value="MDQ0370006.1"/>
    <property type="molecule type" value="Genomic_DNA"/>
</dbReference>
<dbReference type="AlphaFoldDB" id="A0AAE4B1V6"/>
<dbReference type="Proteomes" id="UP001240236">
    <property type="component" value="Unassembled WGS sequence"/>
</dbReference>
<comment type="caution">
    <text evidence="1">The sequence shown here is derived from an EMBL/GenBank/DDBJ whole genome shotgun (WGS) entry which is preliminary data.</text>
</comment>
<name>A0AAE4B1V6_9ACTN</name>
<evidence type="ECO:0000313" key="1">
    <source>
        <dbReference type="EMBL" id="MDQ0370006.1"/>
    </source>
</evidence>
<reference evidence="1 2" key="1">
    <citation type="submission" date="2023-07" db="EMBL/GenBank/DDBJ databases">
        <title>Sequencing the genomes of 1000 actinobacteria strains.</title>
        <authorList>
            <person name="Klenk H.-P."/>
        </authorList>
    </citation>
    <scope>NUCLEOTIDE SEQUENCE [LARGE SCALE GENOMIC DNA]</scope>
    <source>
        <strain evidence="1 2">DSM 44709</strain>
    </source>
</reference>
<organism evidence="1 2">
    <name type="scientific">Catenuloplanes indicus</name>
    <dbReference type="NCBI Taxonomy" id="137267"/>
    <lineage>
        <taxon>Bacteria</taxon>
        <taxon>Bacillati</taxon>
        <taxon>Actinomycetota</taxon>
        <taxon>Actinomycetes</taxon>
        <taxon>Micromonosporales</taxon>
        <taxon>Micromonosporaceae</taxon>
        <taxon>Catenuloplanes</taxon>
    </lineage>
</organism>